<accession>A0ABR4EDB0</accession>
<feature type="region of interest" description="Disordered" evidence="1">
    <location>
        <begin position="36"/>
        <end position="68"/>
    </location>
</feature>
<reference evidence="2 3" key="1">
    <citation type="submission" date="2024-03" db="EMBL/GenBank/DDBJ databases">
        <title>A high-quality draft genome sequence of Diaporthe vaccinii, a causative agent of upright dieback and viscid rot disease in cranberry plants.</title>
        <authorList>
            <person name="Sarrasin M."/>
            <person name="Lang B.F."/>
            <person name="Burger G."/>
        </authorList>
    </citation>
    <scope>NUCLEOTIDE SEQUENCE [LARGE SCALE GENOMIC DNA]</scope>
    <source>
        <strain evidence="2 3">IS7</strain>
    </source>
</reference>
<dbReference type="EMBL" id="JBAWTH010000066">
    <property type="protein sequence ID" value="KAL2280446.1"/>
    <property type="molecule type" value="Genomic_DNA"/>
</dbReference>
<evidence type="ECO:0000313" key="3">
    <source>
        <dbReference type="Proteomes" id="UP001600888"/>
    </source>
</evidence>
<evidence type="ECO:0000256" key="1">
    <source>
        <dbReference type="SAM" id="MobiDB-lite"/>
    </source>
</evidence>
<name>A0ABR4EDB0_9PEZI</name>
<comment type="caution">
    <text evidence="2">The sequence shown here is derived from an EMBL/GenBank/DDBJ whole genome shotgun (WGS) entry which is preliminary data.</text>
</comment>
<organism evidence="2 3">
    <name type="scientific">Diaporthe vaccinii</name>
    <dbReference type="NCBI Taxonomy" id="105482"/>
    <lineage>
        <taxon>Eukaryota</taxon>
        <taxon>Fungi</taxon>
        <taxon>Dikarya</taxon>
        <taxon>Ascomycota</taxon>
        <taxon>Pezizomycotina</taxon>
        <taxon>Sordariomycetes</taxon>
        <taxon>Sordariomycetidae</taxon>
        <taxon>Diaporthales</taxon>
        <taxon>Diaporthaceae</taxon>
        <taxon>Diaporthe</taxon>
        <taxon>Diaporthe eres species complex</taxon>
    </lineage>
</organism>
<keyword evidence="3" id="KW-1185">Reference proteome</keyword>
<sequence>MKRHAEINGPMSSLGLDTPDIGRSAYRVLLLLSISGRPADPPCTRPQSRRSPRLYEQIQEDKDDGERA</sequence>
<protein>
    <submittedName>
        <fullName evidence="2">Uncharacterized protein</fullName>
    </submittedName>
</protein>
<gene>
    <name evidence="2" type="ORF">FJTKL_12441</name>
</gene>
<dbReference type="Proteomes" id="UP001600888">
    <property type="component" value="Unassembled WGS sequence"/>
</dbReference>
<evidence type="ECO:0000313" key="2">
    <source>
        <dbReference type="EMBL" id="KAL2280446.1"/>
    </source>
</evidence>
<proteinExistence type="predicted"/>